<dbReference type="Proteomes" id="UP001152320">
    <property type="component" value="Chromosome 20"/>
</dbReference>
<name>A0A9Q0YKF4_HOLLE</name>
<dbReference type="PANTHER" id="PTHR17085">
    <property type="entry name" value="NUCLEAR RECEPTOR COACTIVATOR 4"/>
    <property type="match status" value="1"/>
</dbReference>
<proteinExistence type="predicted"/>
<accession>A0A9Q0YKF4</accession>
<dbReference type="GO" id="GO:0009725">
    <property type="term" value="P:response to hormone"/>
    <property type="evidence" value="ECO:0007669"/>
    <property type="project" value="TreeGrafter"/>
</dbReference>
<dbReference type="EMBL" id="JAIZAY010000020">
    <property type="protein sequence ID" value="KAJ8023036.1"/>
    <property type="molecule type" value="Genomic_DNA"/>
</dbReference>
<evidence type="ECO:0000259" key="1">
    <source>
        <dbReference type="Pfam" id="PF12489"/>
    </source>
</evidence>
<dbReference type="InterPro" id="IPR039947">
    <property type="entry name" value="NCoA-4"/>
</dbReference>
<reference evidence="2" key="1">
    <citation type="submission" date="2021-10" db="EMBL/GenBank/DDBJ databases">
        <title>Tropical sea cucumber genome reveals ecological adaptation and Cuvierian tubules defense mechanism.</title>
        <authorList>
            <person name="Chen T."/>
        </authorList>
    </citation>
    <scope>NUCLEOTIDE SEQUENCE</scope>
    <source>
        <strain evidence="2">Nanhai2018</strain>
        <tissue evidence="2">Muscle</tissue>
    </source>
</reference>
<dbReference type="OrthoDB" id="6334544at2759"/>
<dbReference type="PANTHER" id="PTHR17085:SF3">
    <property type="entry name" value="NUCLEAR RECEPTOR COACTIVATOR 4"/>
    <property type="match status" value="1"/>
</dbReference>
<dbReference type="GO" id="GO:0003713">
    <property type="term" value="F:transcription coactivator activity"/>
    <property type="evidence" value="ECO:0007669"/>
    <property type="project" value="InterPro"/>
</dbReference>
<protein>
    <submittedName>
        <fullName evidence="2">Nuclear receptor coactivator 4</fullName>
    </submittedName>
</protein>
<comment type="caution">
    <text evidence="2">The sequence shown here is derived from an EMBL/GenBank/DDBJ whole genome shotgun (WGS) entry which is preliminary data.</text>
</comment>
<evidence type="ECO:0000313" key="3">
    <source>
        <dbReference type="Proteomes" id="UP001152320"/>
    </source>
</evidence>
<keyword evidence="3" id="KW-1185">Reference proteome</keyword>
<organism evidence="2 3">
    <name type="scientific">Holothuria leucospilota</name>
    <name type="common">Black long sea cucumber</name>
    <name type="synonym">Mertensiothuria leucospilota</name>
    <dbReference type="NCBI Taxonomy" id="206669"/>
    <lineage>
        <taxon>Eukaryota</taxon>
        <taxon>Metazoa</taxon>
        <taxon>Echinodermata</taxon>
        <taxon>Eleutherozoa</taxon>
        <taxon>Echinozoa</taxon>
        <taxon>Holothuroidea</taxon>
        <taxon>Aspidochirotacea</taxon>
        <taxon>Aspidochirotida</taxon>
        <taxon>Holothuriidae</taxon>
        <taxon>Holothuria</taxon>
    </lineage>
</organism>
<keyword evidence="2" id="KW-0675">Receptor</keyword>
<dbReference type="InterPro" id="IPR022174">
    <property type="entry name" value="NCOA4_N"/>
</dbReference>
<dbReference type="AlphaFoldDB" id="A0A9Q0YKF4"/>
<feature type="domain" description="Nuclear receptor coactivator 4 N-terminal" evidence="1">
    <location>
        <begin position="32"/>
        <end position="85"/>
    </location>
</feature>
<sequence>MDQQKQAEEVISRAVDKISALKTCLSTLYESQRCLNQSCSQVKEDIYSAISRQLEALRDREIWLLNQVDTVAQIKEEELQAQLITVTQQLGCLEEKLLLLQQHPDHHSLISALRGTLSSFDDLDLPTVDEFNMQFEAKGDKLRRKIHSFGSVSSNKRPRLASSYATHLQPSVALPTKFGDFSLANQNELFPVFLENTPTAFWLQDEKMSETSWHRTNPSCKPFSTKQNLSDWLLQGVSSHEGIVLRESCQDEDSVFFKLTNLSIKDEVSEARKDSSTRIIEQMESILASPPEMWLCESEKMTSPCKPEAAFGFFSHLSDDFDDWIIASEDKRMEEKPSLCACVLSGDKPRDMDIENLADLLCVQSNSPSTDTSDYSTWLLRPQERSKTLPPVEKVCQANEMCQSFSECVCDENCAGNIIQRSGDKNSPWLVVEYGKGLFDCFDREFKSSDWLVPKQRQTNNQLDEALDREGERIPEKELESSKWLCEKSISETESCGYLEDGTSVDVSGQWLSKVGVLSYENSPLDAVIKYHSTLTVSDWLKPSKMEVEEKEDSEMWLLKKSNAVLQTDSNKWLVKENKADYLPADWSVESFQNWPSFSFTKVESDSKEGDYVTEKCAQDDWLVSPRPVC</sequence>
<dbReference type="GO" id="GO:0006879">
    <property type="term" value="P:intracellular iron ion homeostasis"/>
    <property type="evidence" value="ECO:0007669"/>
    <property type="project" value="InterPro"/>
</dbReference>
<evidence type="ECO:0000313" key="2">
    <source>
        <dbReference type="EMBL" id="KAJ8023036.1"/>
    </source>
</evidence>
<gene>
    <name evidence="2" type="ORF">HOLleu_38103</name>
</gene>
<dbReference type="Pfam" id="PF12489">
    <property type="entry name" value="ARA70"/>
    <property type="match status" value="1"/>
</dbReference>